<dbReference type="EMBL" id="JAFMOY010000099">
    <property type="protein sequence ID" value="MBU9843782.1"/>
    <property type="molecule type" value="Genomic_DNA"/>
</dbReference>
<dbReference type="Proteomes" id="UP000739284">
    <property type="component" value="Unassembled WGS sequence"/>
</dbReference>
<keyword evidence="1" id="KW-0732">Signal</keyword>
<proteinExistence type="predicted"/>
<name>A0ABS6LAY8_9GAMM</name>
<evidence type="ECO:0008006" key="4">
    <source>
        <dbReference type="Google" id="ProtNLM"/>
    </source>
</evidence>
<comment type="caution">
    <text evidence="2">The sequence shown here is derived from an EMBL/GenBank/DDBJ whole genome shotgun (WGS) entry which is preliminary data.</text>
</comment>
<protein>
    <recommendedName>
        <fullName evidence="4">Lipoprotein</fullName>
    </recommendedName>
</protein>
<dbReference type="RefSeq" id="WP_217147785.1">
    <property type="nucleotide sequence ID" value="NZ_JAFMOY010000099.1"/>
</dbReference>
<dbReference type="PROSITE" id="PS51257">
    <property type="entry name" value="PROKAR_LIPOPROTEIN"/>
    <property type="match status" value="1"/>
</dbReference>
<gene>
    <name evidence="2" type="ORF">J1784_01895</name>
</gene>
<evidence type="ECO:0000313" key="3">
    <source>
        <dbReference type="Proteomes" id="UP000739284"/>
    </source>
</evidence>
<reference evidence="2 3" key="1">
    <citation type="submission" date="2021-03" db="EMBL/GenBank/DDBJ databases">
        <title>Five novel Rahnella species.</title>
        <authorList>
            <person name="Brady C."/>
            <person name="Asselin J."/>
            <person name="Beer S."/>
            <person name="Bruberg M.B."/>
            <person name="Crampton B."/>
            <person name="Venter S."/>
            <person name="Arnold D."/>
            <person name="Denman S."/>
        </authorList>
    </citation>
    <scope>NUCLEOTIDE SEQUENCE [LARGE SCALE GENOMIC DNA]</scope>
    <source>
        <strain evidence="2 3">FRB 231</strain>
    </source>
</reference>
<evidence type="ECO:0000256" key="1">
    <source>
        <dbReference type="SAM" id="SignalP"/>
    </source>
</evidence>
<evidence type="ECO:0000313" key="2">
    <source>
        <dbReference type="EMBL" id="MBU9843782.1"/>
    </source>
</evidence>
<sequence length="129" mass="14225">MKSTRKLLIGLVCIFSLAGCSRTEPVLTPHTTITTHNSEDQIKTAIMSAGLNRGWIMTAAGPGVINGRLNNRDHVANIRVNYTQNSYTINYVSSTNLMADKGEIHRGYNHWVNNLDNDIQIRLASSAAK</sequence>
<feature type="chain" id="PRO_5046622357" description="Lipoprotein" evidence="1">
    <location>
        <begin position="19"/>
        <end position="129"/>
    </location>
</feature>
<keyword evidence="3" id="KW-1185">Reference proteome</keyword>
<feature type="signal peptide" evidence="1">
    <location>
        <begin position="1"/>
        <end position="18"/>
    </location>
</feature>
<organism evidence="2 3">
    <name type="scientific">Rahnella ecdela</name>
    <dbReference type="NCBI Taxonomy" id="2816250"/>
    <lineage>
        <taxon>Bacteria</taxon>
        <taxon>Pseudomonadati</taxon>
        <taxon>Pseudomonadota</taxon>
        <taxon>Gammaproteobacteria</taxon>
        <taxon>Enterobacterales</taxon>
        <taxon>Yersiniaceae</taxon>
        <taxon>Rahnella</taxon>
    </lineage>
</organism>
<accession>A0ABS6LAY8</accession>